<proteinExistence type="predicted"/>
<dbReference type="Proteomes" id="UP000821837">
    <property type="component" value="Chromosome 10"/>
</dbReference>
<reference evidence="3" key="1">
    <citation type="journal article" date="2020" name="Cell">
        <title>Large-Scale Comparative Analyses of Tick Genomes Elucidate Their Genetic Diversity and Vector Capacities.</title>
        <authorList>
            <consortium name="Tick Genome and Microbiome Consortium (TIGMIC)"/>
            <person name="Jia N."/>
            <person name="Wang J."/>
            <person name="Shi W."/>
            <person name="Du L."/>
            <person name="Sun Y."/>
            <person name="Zhan W."/>
            <person name="Jiang J.F."/>
            <person name="Wang Q."/>
            <person name="Zhang B."/>
            <person name="Ji P."/>
            <person name="Bell-Sakyi L."/>
            <person name="Cui X.M."/>
            <person name="Yuan T.T."/>
            <person name="Jiang B.G."/>
            <person name="Yang W.F."/>
            <person name="Lam T.T."/>
            <person name="Chang Q.C."/>
            <person name="Ding S.J."/>
            <person name="Wang X.J."/>
            <person name="Zhu J.G."/>
            <person name="Ruan X.D."/>
            <person name="Zhao L."/>
            <person name="Wei J.T."/>
            <person name="Ye R.Z."/>
            <person name="Que T.C."/>
            <person name="Du C.H."/>
            <person name="Zhou Y.H."/>
            <person name="Cheng J.X."/>
            <person name="Dai P.F."/>
            <person name="Guo W.B."/>
            <person name="Han X.H."/>
            <person name="Huang E.J."/>
            <person name="Li L.F."/>
            <person name="Wei W."/>
            <person name="Gao Y.C."/>
            <person name="Liu J.Z."/>
            <person name="Shao H.Z."/>
            <person name="Wang X."/>
            <person name="Wang C.C."/>
            <person name="Yang T.C."/>
            <person name="Huo Q.B."/>
            <person name="Li W."/>
            <person name="Chen H.Y."/>
            <person name="Chen S.E."/>
            <person name="Zhou L.G."/>
            <person name="Ni X.B."/>
            <person name="Tian J.H."/>
            <person name="Sheng Y."/>
            <person name="Liu T."/>
            <person name="Pan Y.S."/>
            <person name="Xia L.Y."/>
            <person name="Li J."/>
            <person name="Zhao F."/>
            <person name="Cao W.C."/>
        </authorList>
    </citation>
    <scope>NUCLEOTIDE SEQUENCE</scope>
    <source>
        <strain evidence="3">Rsan-2018</strain>
    </source>
</reference>
<keyword evidence="4" id="KW-1185">Reference proteome</keyword>
<name>A0A9D4QEE8_RHISA</name>
<dbReference type="VEuPathDB" id="VectorBase:RSAN_043760"/>
<evidence type="ECO:0000313" key="3">
    <source>
        <dbReference type="EMBL" id="KAH7976756.1"/>
    </source>
</evidence>
<feature type="compositionally biased region" description="Low complexity" evidence="2">
    <location>
        <begin position="771"/>
        <end position="787"/>
    </location>
</feature>
<keyword evidence="1" id="KW-0175">Coiled coil</keyword>
<reference evidence="3" key="2">
    <citation type="submission" date="2021-09" db="EMBL/GenBank/DDBJ databases">
        <authorList>
            <person name="Jia N."/>
            <person name="Wang J."/>
            <person name="Shi W."/>
            <person name="Du L."/>
            <person name="Sun Y."/>
            <person name="Zhan W."/>
            <person name="Jiang J."/>
            <person name="Wang Q."/>
            <person name="Zhang B."/>
            <person name="Ji P."/>
            <person name="Sakyi L.B."/>
            <person name="Cui X."/>
            <person name="Yuan T."/>
            <person name="Jiang B."/>
            <person name="Yang W."/>
            <person name="Lam T.T.-Y."/>
            <person name="Chang Q."/>
            <person name="Ding S."/>
            <person name="Wang X."/>
            <person name="Zhu J."/>
            <person name="Ruan X."/>
            <person name="Zhao L."/>
            <person name="Wei J."/>
            <person name="Que T."/>
            <person name="Du C."/>
            <person name="Cheng J."/>
            <person name="Dai P."/>
            <person name="Han X."/>
            <person name="Huang E."/>
            <person name="Gao Y."/>
            <person name="Liu J."/>
            <person name="Shao H."/>
            <person name="Ye R."/>
            <person name="Li L."/>
            <person name="Wei W."/>
            <person name="Wang X."/>
            <person name="Wang C."/>
            <person name="Huo Q."/>
            <person name="Li W."/>
            <person name="Guo W."/>
            <person name="Chen H."/>
            <person name="Chen S."/>
            <person name="Zhou L."/>
            <person name="Zhou L."/>
            <person name="Ni X."/>
            <person name="Tian J."/>
            <person name="Zhou Y."/>
            <person name="Sheng Y."/>
            <person name="Liu T."/>
            <person name="Pan Y."/>
            <person name="Xia L."/>
            <person name="Li J."/>
            <person name="Zhao F."/>
            <person name="Cao W."/>
        </authorList>
    </citation>
    <scope>NUCLEOTIDE SEQUENCE</scope>
    <source>
        <strain evidence="3">Rsan-2018</strain>
        <tissue evidence="3">Larvae</tissue>
    </source>
</reference>
<feature type="coiled-coil region" evidence="1">
    <location>
        <begin position="83"/>
        <end position="110"/>
    </location>
</feature>
<sequence length="834" mass="90539">MEALLRADPGPDPRVVVGPNRGADLARGAGLGTRKERSISRLSGSPSPQPTEVFMVVEAGPSGNPAKRKAVSSSVENVQAKAKSEIKETLNSIRLEIQRLNERLSVMDQRLTVMDRKIDAQNVLQGSDADYLWLEEVHIDGAVVRRWLRHMMTGSEPTATMDDVYVLFGALLCNVNSKEGTNINQEWFQYRVNDLVALFPAVSEPPPVPLYSEAQAAALSAFEEQCPFTAAHIVCTIVEGRCLRPLQRLQEYVCEQWRITEMIQAQKQKVGECELEVVQQAQESAKSGPPAEQRRQEVDASMVPVESRIPVTRGVPETAKCDNAAVSQPLDVAVSGPPVVQQPCEAAIQESPAVQEAQRVSIFEPPLVHLVQEVATSESPLVPQPVDFARSKPPADSQPRKIYRFMTTTVPRLMVYAFPRRMGDFDPNWIRLLIRGGNLDTTVACLLGFIKFFCKADYYKLRNTMSGSGCAATMDDVYVLFGVLLCNVNADGTDFHQEWFQKQVNDLVALFLAVSEPPPIPLYSESQADALAAFGQQWPYTAAHIVCTIVERLFKGFEQPTTSSRPLLSQRCYQAPPTPYPNTSGHTIIFRPVGKKTHFLAVSRDNIASFLSGFPATRRVRVNYRRNLVAVDTHQASDPTSLLQVAVICDVKANALPSLSRAPRSPRKFSCINKGASFVLASPGLSNAPDAAATDTPRPPARLTSAVFAAVPATPQNPLQRKAAVILASSDGSVTRRQALERAGNVVRNKQGTSVVTKGRSFRDALTGGCASTTTEPTPSTTSAPAPQADPKDVVLAALAAAIRAVLPFVPDDSPVRALCAAALAAHDVIAPTG</sequence>
<gene>
    <name evidence="3" type="ORF">HPB52_019036</name>
</gene>
<feature type="region of interest" description="Disordered" evidence="2">
    <location>
        <begin position="766"/>
        <end position="789"/>
    </location>
</feature>
<evidence type="ECO:0000313" key="4">
    <source>
        <dbReference type="Proteomes" id="UP000821837"/>
    </source>
</evidence>
<feature type="compositionally biased region" description="Low complexity" evidence="2">
    <location>
        <begin position="13"/>
        <end position="28"/>
    </location>
</feature>
<organism evidence="3 4">
    <name type="scientific">Rhipicephalus sanguineus</name>
    <name type="common">Brown dog tick</name>
    <name type="synonym">Ixodes sanguineus</name>
    <dbReference type="NCBI Taxonomy" id="34632"/>
    <lineage>
        <taxon>Eukaryota</taxon>
        <taxon>Metazoa</taxon>
        <taxon>Ecdysozoa</taxon>
        <taxon>Arthropoda</taxon>
        <taxon>Chelicerata</taxon>
        <taxon>Arachnida</taxon>
        <taxon>Acari</taxon>
        <taxon>Parasitiformes</taxon>
        <taxon>Ixodida</taxon>
        <taxon>Ixodoidea</taxon>
        <taxon>Ixodidae</taxon>
        <taxon>Rhipicephalinae</taxon>
        <taxon>Rhipicephalus</taxon>
        <taxon>Rhipicephalus</taxon>
    </lineage>
</organism>
<dbReference type="EMBL" id="JABSTV010001246">
    <property type="protein sequence ID" value="KAH7976756.1"/>
    <property type="molecule type" value="Genomic_DNA"/>
</dbReference>
<dbReference type="VEuPathDB" id="VectorBase:RSAN_030157"/>
<evidence type="ECO:0000256" key="2">
    <source>
        <dbReference type="SAM" id="MobiDB-lite"/>
    </source>
</evidence>
<evidence type="ECO:0000256" key="1">
    <source>
        <dbReference type="SAM" id="Coils"/>
    </source>
</evidence>
<feature type="region of interest" description="Disordered" evidence="2">
    <location>
        <begin position="1"/>
        <end position="51"/>
    </location>
</feature>
<protein>
    <submittedName>
        <fullName evidence="3">Uncharacterized protein</fullName>
    </submittedName>
</protein>
<comment type="caution">
    <text evidence="3">The sequence shown here is derived from an EMBL/GenBank/DDBJ whole genome shotgun (WGS) entry which is preliminary data.</text>
</comment>
<accession>A0A9D4QEE8</accession>
<feature type="region of interest" description="Disordered" evidence="2">
    <location>
        <begin position="281"/>
        <end position="301"/>
    </location>
</feature>
<dbReference type="AlphaFoldDB" id="A0A9D4QEE8"/>